<evidence type="ECO:0000256" key="4">
    <source>
        <dbReference type="ARBA" id="ARBA00022737"/>
    </source>
</evidence>
<dbReference type="InterPro" id="IPR036322">
    <property type="entry name" value="WD40_repeat_dom_sf"/>
</dbReference>
<evidence type="ECO:0000256" key="6">
    <source>
        <dbReference type="PROSITE-ProRule" id="PRU00221"/>
    </source>
</evidence>
<keyword evidence="3 6" id="KW-0853">WD repeat</keyword>
<feature type="repeat" description="WD" evidence="6">
    <location>
        <begin position="111"/>
        <end position="152"/>
    </location>
</feature>
<dbReference type="EMBL" id="JAQGDS010000003">
    <property type="protein sequence ID" value="KAJ6261867.1"/>
    <property type="molecule type" value="Genomic_DNA"/>
</dbReference>
<dbReference type="PROSITE" id="PS50082">
    <property type="entry name" value="WD_REPEATS_2"/>
    <property type="match status" value="1"/>
</dbReference>
<proteinExistence type="inferred from homology"/>
<organism evidence="8 9">
    <name type="scientific">Drechslerella dactyloides</name>
    <name type="common">Nematode-trapping fungus</name>
    <name type="synonym">Arthrobotrys dactyloides</name>
    <dbReference type="NCBI Taxonomy" id="74499"/>
    <lineage>
        <taxon>Eukaryota</taxon>
        <taxon>Fungi</taxon>
        <taxon>Dikarya</taxon>
        <taxon>Ascomycota</taxon>
        <taxon>Pezizomycotina</taxon>
        <taxon>Orbiliomycetes</taxon>
        <taxon>Orbiliales</taxon>
        <taxon>Orbiliaceae</taxon>
        <taxon>Drechslerella</taxon>
    </lineage>
</organism>
<dbReference type="Pfam" id="PF00400">
    <property type="entry name" value="WD40"/>
    <property type="match status" value="2"/>
</dbReference>
<dbReference type="PANTHER" id="PTHR19861">
    <property type="entry name" value="WD40 REPEAT PROTEIN SWD2"/>
    <property type="match status" value="1"/>
</dbReference>
<dbReference type="GO" id="GO:0016070">
    <property type="term" value="P:RNA metabolic process"/>
    <property type="evidence" value="ECO:0007669"/>
    <property type="project" value="UniProtKB-ARBA"/>
</dbReference>
<dbReference type="AlphaFoldDB" id="A0AAD6J4B1"/>
<comment type="subcellular location">
    <subcellularLocation>
        <location evidence="1">Nucleus</location>
    </subcellularLocation>
</comment>
<evidence type="ECO:0000256" key="2">
    <source>
        <dbReference type="ARBA" id="ARBA00005616"/>
    </source>
</evidence>
<keyword evidence="7" id="KW-1133">Transmembrane helix</keyword>
<dbReference type="InterPro" id="IPR037867">
    <property type="entry name" value="Swd2/WDR82"/>
</dbReference>
<dbReference type="InterPro" id="IPR015943">
    <property type="entry name" value="WD40/YVTN_repeat-like_dom_sf"/>
</dbReference>
<keyword evidence="7" id="KW-0812">Transmembrane</keyword>
<gene>
    <name evidence="8" type="ORF">Dda_2666</name>
</gene>
<evidence type="ECO:0000256" key="1">
    <source>
        <dbReference type="ARBA" id="ARBA00004123"/>
    </source>
</evidence>
<dbReference type="GO" id="GO:0003682">
    <property type="term" value="F:chromatin binding"/>
    <property type="evidence" value="ECO:0007669"/>
    <property type="project" value="TreeGrafter"/>
</dbReference>
<feature type="transmembrane region" description="Helical" evidence="7">
    <location>
        <begin position="357"/>
        <end position="381"/>
    </location>
</feature>
<dbReference type="SMART" id="SM00320">
    <property type="entry name" value="WD40"/>
    <property type="match status" value="3"/>
</dbReference>
<comment type="similarity">
    <text evidence="2">Belongs to the WD repeat SWD2 family.</text>
</comment>
<evidence type="ECO:0000256" key="5">
    <source>
        <dbReference type="ARBA" id="ARBA00023242"/>
    </source>
</evidence>
<evidence type="ECO:0000256" key="3">
    <source>
        <dbReference type="ARBA" id="ARBA00022574"/>
    </source>
</evidence>
<reference evidence="8" key="1">
    <citation type="submission" date="2023-01" db="EMBL/GenBank/DDBJ databases">
        <title>The chitinases involved in constricting ring structure development in the nematode-trapping fungus Drechslerella dactyloides.</title>
        <authorList>
            <person name="Wang R."/>
            <person name="Zhang L."/>
            <person name="Tang P."/>
            <person name="Li S."/>
            <person name="Liang L."/>
        </authorList>
    </citation>
    <scope>NUCLEOTIDE SEQUENCE</scope>
    <source>
        <strain evidence="8">YMF1.00031</strain>
    </source>
</reference>
<accession>A0AAD6J4B1</accession>
<dbReference type="GO" id="GO:0048188">
    <property type="term" value="C:Set1C/COMPASS complex"/>
    <property type="evidence" value="ECO:0007669"/>
    <property type="project" value="TreeGrafter"/>
</dbReference>
<name>A0AAD6J4B1_DREDA</name>
<evidence type="ECO:0000313" key="9">
    <source>
        <dbReference type="Proteomes" id="UP001221413"/>
    </source>
</evidence>
<keyword evidence="7" id="KW-0472">Membrane</keyword>
<keyword evidence="9" id="KW-1185">Reference proteome</keyword>
<evidence type="ECO:0000313" key="8">
    <source>
        <dbReference type="EMBL" id="KAJ6261867.1"/>
    </source>
</evidence>
<comment type="caution">
    <text evidence="8">The sequence shown here is derived from an EMBL/GenBank/DDBJ whole genome shotgun (WGS) entry which is preliminary data.</text>
</comment>
<dbReference type="Proteomes" id="UP001221413">
    <property type="component" value="Unassembled WGS sequence"/>
</dbReference>
<sequence length="625" mass="69447">MAIQPSAKRLADVIQSYRPAKSLKNASQGSVITSLDFDDTGEWLLAACDDESIQLYDCKLGKHSKELFSKKYGVHLARFTHVHTNCVYASTKQDDTIRYLSLHDNSFIRYFKGHKQAVNCLEVSPLNDLFLSSSLDNTIRFWDLRSANCAGLLNIDSPAQIAHDPTGVSFAVASHHHSHVFLYDVRMFDKEPFAMFPLLDDDFLKQFSYPPMMPEWTKIEFSNDGRLLMVGTNAKVHYIIDSFKGELKCRVQRKAPTPVGRDGKWDMLKASGDLCFTPDAAFVVGGQGDKGVAMWDMSMKRVDKEKNLQPFLELDSPKGAASVVAFNPRNHIFATAHREVSRSMPARWVFVMRPRRGFLVFLLVSFCIAFLIVAGSTLVGFRPARSSSPGSSGAGGMTIFSQMFLNSTSLVDGLQRARPAVLQLLDAEPLRRRAGLQMRQQLLRAANVVQRLERVRVRRGVEDKLVVRPEHLDHGVVQRLLYKLLELQAREGHFDGLEVLDEVEHLRHDVLSHARTTLFFAAFLRFAAAAAAAAAAAEEVAEEAAADDAPGVEAAEDCEVGAGDGTCRRAWAKLPWPVTPALKLLSCALRDILATEGGVGQAGREAFRREGRWEVAMADERVLDS</sequence>
<protein>
    <submittedName>
        <fullName evidence="8">Xenin</fullName>
    </submittedName>
</protein>
<keyword evidence="4" id="KW-0677">Repeat</keyword>
<keyword evidence="5" id="KW-0539">Nucleus</keyword>
<evidence type="ECO:0000256" key="7">
    <source>
        <dbReference type="SAM" id="Phobius"/>
    </source>
</evidence>
<dbReference type="PANTHER" id="PTHR19861:SF0">
    <property type="entry name" value="WD REPEAT-CONTAINING PROTEIN 82"/>
    <property type="match status" value="1"/>
</dbReference>
<dbReference type="Gene3D" id="2.130.10.10">
    <property type="entry name" value="YVTN repeat-like/Quinoprotein amine dehydrogenase"/>
    <property type="match status" value="2"/>
</dbReference>
<dbReference type="SUPFAM" id="SSF50978">
    <property type="entry name" value="WD40 repeat-like"/>
    <property type="match status" value="1"/>
</dbReference>
<dbReference type="InterPro" id="IPR001680">
    <property type="entry name" value="WD40_rpt"/>
</dbReference>
<dbReference type="PROSITE" id="PS50294">
    <property type="entry name" value="WD_REPEATS_REGION"/>
    <property type="match status" value="1"/>
</dbReference>